<dbReference type="InterPro" id="IPR011990">
    <property type="entry name" value="TPR-like_helical_dom_sf"/>
</dbReference>
<sequence length="558" mass="62525">MSEPTPLRQSELLKAEGNALFGNNDFTGAYQKYTEAIKHDSKNAVLYCNRAACAFGLGRYMDTCTDATKATELDPSYVKAWGRLAQARASINSLGPASRAWKRAIDLLPIENLTPAQKKQRDHYTAELAAVQAQLADAEANPRQPRDTMLITSEGDIPWNRAKALLPQLQATRQWDSSAWVIMRAYQEWHDAVEKMKMGRNISHGEGVQGYFGQRGVVAGLSNALIADDRVFHMAEGNFLELYARQLALEAAHTGAWCDTGARMIMEEIPEKLRTGGWDAVRPALSVTIRAWIIRGFIEYRLNESFETALEFYTSALDILQWGRELWKDVPFEDKGAIFQPTFIRGVKGLRLDVLLGAYSMRPREALKFPLEEILAGADDLLAELEGVPEQPGEGEDFGFFLSFFRYPRGQAHAVRGFYYQHAAKLKWQEGGTNPSEELMAAADADILRSSEEYIDAAGYYPADEEKHIWFLHVAFGALFDVGGLVKDLLTILNRLHDTLPLVKGIWEFGVASQSEVHAALTEDMRHREELLRMAEGKSEDELSTLCVQREPVGAVEE</sequence>
<accession>A0A2G8S144</accession>
<dbReference type="GO" id="GO:0016020">
    <property type="term" value="C:membrane"/>
    <property type="evidence" value="ECO:0007669"/>
    <property type="project" value="TreeGrafter"/>
</dbReference>
<comment type="caution">
    <text evidence="3">The sequence shown here is derived from an EMBL/GenBank/DDBJ whole genome shotgun (WGS) entry which is preliminary data.</text>
</comment>
<dbReference type="InterPro" id="IPR047150">
    <property type="entry name" value="SGT"/>
</dbReference>
<name>A0A2G8S144_9APHY</name>
<dbReference type="GO" id="GO:0072380">
    <property type="term" value="C:TRC complex"/>
    <property type="evidence" value="ECO:0007669"/>
    <property type="project" value="TreeGrafter"/>
</dbReference>
<dbReference type="GO" id="GO:0060090">
    <property type="term" value="F:molecular adaptor activity"/>
    <property type="evidence" value="ECO:0007669"/>
    <property type="project" value="TreeGrafter"/>
</dbReference>
<keyword evidence="1" id="KW-0677">Repeat</keyword>
<dbReference type="STRING" id="1077348.A0A2G8S144"/>
<dbReference type="SUPFAM" id="SSF48452">
    <property type="entry name" value="TPR-like"/>
    <property type="match status" value="1"/>
</dbReference>
<dbReference type="PANTHER" id="PTHR45831">
    <property type="entry name" value="LD24721P"/>
    <property type="match status" value="1"/>
</dbReference>
<dbReference type="Gene3D" id="1.25.40.10">
    <property type="entry name" value="Tetratricopeptide repeat domain"/>
    <property type="match status" value="1"/>
</dbReference>
<keyword evidence="4" id="KW-1185">Reference proteome</keyword>
<evidence type="ECO:0000256" key="2">
    <source>
        <dbReference type="ARBA" id="ARBA00022803"/>
    </source>
</evidence>
<dbReference type="InterPro" id="IPR019734">
    <property type="entry name" value="TPR_rpt"/>
</dbReference>
<gene>
    <name evidence="3" type="ORF">GSI_10631</name>
</gene>
<dbReference type="AlphaFoldDB" id="A0A2G8S144"/>
<dbReference type="GO" id="GO:0006620">
    <property type="term" value="P:post-translational protein targeting to endoplasmic reticulum membrane"/>
    <property type="evidence" value="ECO:0007669"/>
    <property type="project" value="TreeGrafter"/>
</dbReference>
<dbReference type="OrthoDB" id="2423701at2759"/>
<keyword evidence="2" id="KW-0802">TPR repeat</keyword>
<reference evidence="3 4" key="1">
    <citation type="journal article" date="2015" name="Sci. Rep.">
        <title>Chromosome-level genome map provides insights into diverse defense mechanisms in the medicinal fungus Ganoderma sinense.</title>
        <authorList>
            <person name="Zhu Y."/>
            <person name="Xu J."/>
            <person name="Sun C."/>
            <person name="Zhou S."/>
            <person name="Xu H."/>
            <person name="Nelson D.R."/>
            <person name="Qian J."/>
            <person name="Song J."/>
            <person name="Luo H."/>
            <person name="Xiang L."/>
            <person name="Li Y."/>
            <person name="Xu Z."/>
            <person name="Ji A."/>
            <person name="Wang L."/>
            <person name="Lu S."/>
            <person name="Hayward A."/>
            <person name="Sun W."/>
            <person name="Li X."/>
            <person name="Schwartz D.C."/>
            <person name="Wang Y."/>
            <person name="Chen S."/>
        </authorList>
    </citation>
    <scope>NUCLEOTIDE SEQUENCE [LARGE SCALE GENOMIC DNA]</scope>
    <source>
        <strain evidence="3 4">ZZ0214-1</strain>
    </source>
</reference>
<evidence type="ECO:0000313" key="4">
    <source>
        <dbReference type="Proteomes" id="UP000230002"/>
    </source>
</evidence>
<dbReference type="EMBL" id="AYKW01000034">
    <property type="protein sequence ID" value="PIL27481.1"/>
    <property type="molecule type" value="Genomic_DNA"/>
</dbReference>
<dbReference type="PANTHER" id="PTHR45831:SF2">
    <property type="entry name" value="LD24721P"/>
    <property type="match status" value="1"/>
</dbReference>
<evidence type="ECO:0000256" key="1">
    <source>
        <dbReference type="ARBA" id="ARBA00022737"/>
    </source>
</evidence>
<proteinExistence type="predicted"/>
<protein>
    <submittedName>
        <fullName evidence="3">Transporter</fullName>
    </submittedName>
</protein>
<evidence type="ECO:0000313" key="3">
    <source>
        <dbReference type="EMBL" id="PIL27481.1"/>
    </source>
</evidence>
<organism evidence="3 4">
    <name type="scientific">Ganoderma sinense ZZ0214-1</name>
    <dbReference type="NCBI Taxonomy" id="1077348"/>
    <lineage>
        <taxon>Eukaryota</taxon>
        <taxon>Fungi</taxon>
        <taxon>Dikarya</taxon>
        <taxon>Basidiomycota</taxon>
        <taxon>Agaricomycotina</taxon>
        <taxon>Agaricomycetes</taxon>
        <taxon>Polyporales</taxon>
        <taxon>Polyporaceae</taxon>
        <taxon>Ganoderma</taxon>
    </lineage>
</organism>
<dbReference type="Proteomes" id="UP000230002">
    <property type="component" value="Unassembled WGS sequence"/>
</dbReference>
<dbReference type="SMART" id="SM00028">
    <property type="entry name" value="TPR"/>
    <property type="match status" value="3"/>
</dbReference>